<name>A0ABN7A972_9HEMI</name>
<gene>
    <name evidence="3" type="ORF">NTJ_01662</name>
</gene>
<feature type="compositionally biased region" description="Basic and acidic residues" evidence="1">
    <location>
        <begin position="262"/>
        <end position="277"/>
    </location>
</feature>
<feature type="region of interest" description="Disordered" evidence="1">
    <location>
        <begin position="312"/>
        <end position="471"/>
    </location>
</feature>
<dbReference type="InterPro" id="IPR004148">
    <property type="entry name" value="BAR_dom"/>
</dbReference>
<dbReference type="SMART" id="SM00721">
    <property type="entry name" value="BAR"/>
    <property type="match status" value="1"/>
</dbReference>
<feature type="domain" description="BAR" evidence="2">
    <location>
        <begin position="25"/>
        <end position="254"/>
    </location>
</feature>
<dbReference type="EMBL" id="AP028909">
    <property type="protein sequence ID" value="BES88855.1"/>
    <property type="molecule type" value="Genomic_DNA"/>
</dbReference>
<organism evidence="3 4">
    <name type="scientific">Nesidiocoris tenuis</name>
    <dbReference type="NCBI Taxonomy" id="355587"/>
    <lineage>
        <taxon>Eukaryota</taxon>
        <taxon>Metazoa</taxon>
        <taxon>Ecdysozoa</taxon>
        <taxon>Arthropoda</taxon>
        <taxon>Hexapoda</taxon>
        <taxon>Insecta</taxon>
        <taxon>Pterygota</taxon>
        <taxon>Neoptera</taxon>
        <taxon>Paraneoptera</taxon>
        <taxon>Hemiptera</taxon>
        <taxon>Heteroptera</taxon>
        <taxon>Panheteroptera</taxon>
        <taxon>Cimicomorpha</taxon>
        <taxon>Miridae</taxon>
        <taxon>Dicyphina</taxon>
        <taxon>Nesidiocoris</taxon>
    </lineage>
</organism>
<dbReference type="SUPFAM" id="SSF103657">
    <property type="entry name" value="BAR/IMD domain-like"/>
    <property type="match status" value="1"/>
</dbReference>
<dbReference type="Gene3D" id="1.20.1270.60">
    <property type="entry name" value="Arfaptin homology (AH) domain/BAR domain"/>
    <property type="match status" value="1"/>
</dbReference>
<evidence type="ECO:0000259" key="2">
    <source>
        <dbReference type="PROSITE" id="PS51021"/>
    </source>
</evidence>
<feature type="compositionally biased region" description="Polar residues" evidence="1">
    <location>
        <begin position="407"/>
        <end position="425"/>
    </location>
</feature>
<dbReference type="PROSITE" id="PS51021">
    <property type="entry name" value="BAR"/>
    <property type="match status" value="1"/>
</dbReference>
<accession>A0ABN7A972</accession>
<evidence type="ECO:0000313" key="3">
    <source>
        <dbReference type="EMBL" id="BES88855.1"/>
    </source>
</evidence>
<feature type="region of interest" description="Disordered" evidence="1">
    <location>
        <begin position="252"/>
        <end position="279"/>
    </location>
</feature>
<proteinExistence type="predicted"/>
<dbReference type="InterPro" id="IPR027267">
    <property type="entry name" value="AH/BAR_dom_sf"/>
</dbReference>
<evidence type="ECO:0000256" key="1">
    <source>
        <dbReference type="SAM" id="MobiDB-lite"/>
    </source>
</evidence>
<evidence type="ECO:0000313" key="4">
    <source>
        <dbReference type="Proteomes" id="UP001307889"/>
    </source>
</evidence>
<feature type="compositionally biased region" description="Polar residues" evidence="1">
    <location>
        <begin position="368"/>
        <end position="377"/>
    </location>
</feature>
<feature type="compositionally biased region" description="Low complexity" evidence="1">
    <location>
        <begin position="426"/>
        <end position="447"/>
    </location>
</feature>
<sequence>MYNRSKSTRFQPSARSSFNVLNGETLAQNKKMKTDLPNDFEELFNKINNLRDWTKNLINDSCSIVDLEPNMNVTKYLEDSNKRHLRRSNLEILGVDMMSAAKHSGIKGSIYEKALLKVGDCERKLGTYNRDFVIDVCSSFIRPLRHFLDVDVNKLLEEKEMLTSRKIDYDYYAKSYNGKKEDRSAHHKFKMAEMALEFQYIHAKEILESIEASECQVGHLRDLVNVQALYHKKCFDELEQLQQQLQRMSSTSVTASKVPLKRVSESHNRNRSEHVAGDGRTVSSARFTIRCERHSPNRGYPDKIDQVNLGESKGVAEGDNPVRSCRVDSTGQENPKIQDREQGVAHTAHASSCQCKACPPTSPHCSRYPTQNRSRSVSPHHQHTKVISSINVSPKCISHREAPEKPNVSSAQEQSESGKNFPSRASSKTNLLTTSTSHKPSTSSPFSVEPIVTEQNDESVSESTSSKETHFIPIPLRGDYRRSVGQIFFKPRDEIA</sequence>
<dbReference type="Pfam" id="PF03114">
    <property type="entry name" value="BAR"/>
    <property type="match status" value="1"/>
</dbReference>
<protein>
    <submittedName>
        <fullName evidence="3">Endophilin b</fullName>
    </submittedName>
</protein>
<reference evidence="3 4" key="1">
    <citation type="submission" date="2023-09" db="EMBL/GenBank/DDBJ databases">
        <title>Nesidiocoris tenuis whole genome shotgun sequence.</title>
        <authorList>
            <person name="Shibata T."/>
            <person name="Shimoda M."/>
            <person name="Kobayashi T."/>
            <person name="Uehara T."/>
        </authorList>
    </citation>
    <scope>NUCLEOTIDE SEQUENCE [LARGE SCALE GENOMIC DNA]</scope>
    <source>
        <strain evidence="3 4">Japan</strain>
    </source>
</reference>
<dbReference type="Proteomes" id="UP001307889">
    <property type="component" value="Chromosome 1"/>
</dbReference>
<keyword evidence="4" id="KW-1185">Reference proteome</keyword>